<organism evidence="10 11">
    <name type="scientific">Syntrophotalea carbinolica (strain DSM 2380 / NBRC 103641 / GraBd1)</name>
    <name type="common">Pelobacter carbinolicus</name>
    <dbReference type="NCBI Taxonomy" id="338963"/>
    <lineage>
        <taxon>Bacteria</taxon>
        <taxon>Pseudomonadati</taxon>
        <taxon>Thermodesulfobacteriota</taxon>
        <taxon>Desulfuromonadia</taxon>
        <taxon>Desulfuromonadales</taxon>
        <taxon>Syntrophotaleaceae</taxon>
        <taxon>Syntrophotalea</taxon>
    </lineage>
</organism>
<dbReference type="InterPro" id="IPR034422">
    <property type="entry name" value="HydE/PylB-like"/>
</dbReference>
<comment type="cofactor">
    <cofactor evidence="6">
        <name>[2Fe-2S] cluster</name>
        <dbReference type="ChEBI" id="CHEBI:190135"/>
    </cofactor>
</comment>
<feature type="binding site" evidence="7">
    <location>
        <position position="49"/>
    </location>
    <ligand>
        <name>[4Fe-4S] cluster</name>
        <dbReference type="ChEBI" id="CHEBI:49883"/>
        <note>4Fe-4S-S-AdoMet</note>
    </ligand>
</feature>
<feature type="binding site" evidence="8">
    <location>
        <position position="148"/>
    </location>
    <ligand>
        <name>S-adenosyl-L-methionine</name>
        <dbReference type="ChEBI" id="CHEBI:59789"/>
    </ligand>
</feature>
<evidence type="ECO:0000256" key="6">
    <source>
        <dbReference type="ARBA" id="ARBA00034078"/>
    </source>
</evidence>
<keyword evidence="5 7" id="KW-0411">Iron-sulfur</keyword>
<dbReference type="AlphaFoldDB" id="Q3A456"/>
<evidence type="ECO:0000256" key="5">
    <source>
        <dbReference type="ARBA" id="ARBA00023014"/>
    </source>
</evidence>
<reference evidence="11" key="1">
    <citation type="submission" date="2005-10" db="EMBL/GenBank/DDBJ databases">
        <title>Complete sequence of Pelobacter carbinolicus DSM 2380.</title>
        <authorList>
            <person name="Copeland A."/>
            <person name="Lucas S."/>
            <person name="Lapidus A."/>
            <person name="Barry K."/>
            <person name="Detter J.C."/>
            <person name="Glavina T."/>
            <person name="Hammon N."/>
            <person name="Israni S."/>
            <person name="Pitluck S."/>
            <person name="Chertkov O."/>
            <person name="Schmutz J."/>
            <person name="Larimer F."/>
            <person name="Land M."/>
            <person name="Kyrpides N."/>
            <person name="Ivanova N."/>
            <person name="Richardson P."/>
        </authorList>
    </citation>
    <scope>NUCLEOTIDE SEQUENCE [LARGE SCALE GENOMIC DNA]</scope>
    <source>
        <strain evidence="11">DSM 2380 / NBRC 103641 / GraBd1</strain>
    </source>
</reference>
<dbReference type="SFLD" id="SFLDG01060">
    <property type="entry name" value="BATS_domain_containing"/>
    <property type="match status" value="1"/>
</dbReference>
<evidence type="ECO:0000256" key="7">
    <source>
        <dbReference type="PIRSR" id="PIRSR004762-1"/>
    </source>
</evidence>
<dbReference type="SFLD" id="SFLDG01082">
    <property type="entry name" value="B12-binding_domain_containing"/>
    <property type="match status" value="1"/>
</dbReference>
<dbReference type="SMART" id="SM00876">
    <property type="entry name" value="BATS"/>
    <property type="match status" value="1"/>
</dbReference>
<feature type="binding site" evidence="8">
    <location>
        <position position="169"/>
    </location>
    <ligand>
        <name>(3R)-3-methyl-D-ornithine</name>
        <dbReference type="ChEBI" id="CHEBI:64642"/>
    </ligand>
</feature>
<keyword evidence="3" id="KW-0479">Metal-binding</keyword>
<gene>
    <name evidence="10" type="primary">hydE-3</name>
    <name evidence="10" type="ordered locus">Pcar_1607</name>
</gene>
<protein>
    <submittedName>
        <fullName evidence="10">[FeFe]-hydrogenase maturation radical SAM domain iron-sulfur cluster-binding oxidoreductase HydE</fullName>
    </submittedName>
</protein>
<dbReference type="Pfam" id="PF04055">
    <property type="entry name" value="Radical_SAM"/>
    <property type="match status" value="1"/>
</dbReference>
<evidence type="ECO:0000313" key="10">
    <source>
        <dbReference type="EMBL" id="ABA88851.1"/>
    </source>
</evidence>
<dbReference type="GO" id="GO:0016740">
    <property type="term" value="F:transferase activity"/>
    <property type="evidence" value="ECO:0007669"/>
    <property type="project" value="TreeGrafter"/>
</dbReference>
<dbReference type="InterPro" id="IPR006638">
    <property type="entry name" value="Elp3/MiaA/NifB-like_rSAM"/>
</dbReference>
<dbReference type="KEGG" id="pca:Pcar_1607"/>
<keyword evidence="11" id="KW-1185">Reference proteome</keyword>
<feature type="binding site" evidence="7">
    <location>
        <position position="56"/>
    </location>
    <ligand>
        <name>[4Fe-4S] cluster</name>
        <dbReference type="ChEBI" id="CHEBI:49883"/>
        <note>4Fe-4S-S-AdoMet</note>
    </ligand>
</feature>
<name>Q3A456_SYNC1</name>
<evidence type="ECO:0000256" key="8">
    <source>
        <dbReference type="PIRSR" id="PIRSR004762-2"/>
    </source>
</evidence>
<dbReference type="InterPro" id="IPR013785">
    <property type="entry name" value="Aldolase_TIM"/>
</dbReference>
<dbReference type="SUPFAM" id="SSF102114">
    <property type="entry name" value="Radical SAM enzymes"/>
    <property type="match status" value="1"/>
</dbReference>
<dbReference type="GO" id="GO:0051539">
    <property type="term" value="F:4 iron, 4 sulfur cluster binding"/>
    <property type="evidence" value="ECO:0007669"/>
    <property type="project" value="UniProtKB-KW"/>
</dbReference>
<dbReference type="InterPro" id="IPR010722">
    <property type="entry name" value="BATS_dom"/>
</dbReference>
<dbReference type="SFLD" id="SFLDG01280">
    <property type="entry name" value="HydE/PylB-like"/>
    <property type="match status" value="1"/>
</dbReference>
<dbReference type="Gene3D" id="3.20.20.70">
    <property type="entry name" value="Aldolase class I"/>
    <property type="match status" value="1"/>
</dbReference>
<proteinExistence type="predicted"/>
<dbReference type="eggNOG" id="COG0502">
    <property type="taxonomic scope" value="Bacteria"/>
</dbReference>
<accession>Q3A456</accession>
<dbReference type="CDD" id="cd01335">
    <property type="entry name" value="Radical_SAM"/>
    <property type="match status" value="1"/>
</dbReference>
<keyword evidence="1 7" id="KW-0004">4Fe-4S</keyword>
<evidence type="ECO:0000256" key="3">
    <source>
        <dbReference type="ARBA" id="ARBA00022723"/>
    </source>
</evidence>
<dbReference type="SMART" id="SM00729">
    <property type="entry name" value="Elp3"/>
    <property type="match status" value="1"/>
</dbReference>
<dbReference type="PROSITE" id="PS51918">
    <property type="entry name" value="RADICAL_SAM"/>
    <property type="match status" value="1"/>
</dbReference>
<dbReference type="NCBIfam" id="TIGR03956">
    <property type="entry name" value="rSAM_HydE"/>
    <property type="match status" value="1"/>
</dbReference>
<feature type="binding site" evidence="8">
    <location>
        <position position="123"/>
    </location>
    <ligand>
        <name>(3R)-3-methyl-D-ornithine</name>
        <dbReference type="ChEBI" id="CHEBI:64642"/>
    </ligand>
</feature>
<feature type="binding site" evidence="7">
    <location>
        <position position="53"/>
    </location>
    <ligand>
        <name>[4Fe-4S] cluster</name>
        <dbReference type="ChEBI" id="CHEBI:49883"/>
        <note>4Fe-4S-S-AdoMet</note>
    </ligand>
</feature>
<evidence type="ECO:0000256" key="4">
    <source>
        <dbReference type="ARBA" id="ARBA00023004"/>
    </source>
</evidence>
<dbReference type="GO" id="GO:0042364">
    <property type="term" value="P:water-soluble vitamin biosynthetic process"/>
    <property type="evidence" value="ECO:0007669"/>
    <property type="project" value="UniProtKB-ARBA"/>
</dbReference>
<keyword evidence="4 7" id="KW-0408">Iron</keyword>
<comment type="cofactor">
    <cofactor evidence="7">
        <name>[4Fe-4S] cluster</name>
        <dbReference type="ChEBI" id="CHEBI:49883"/>
    </cofactor>
    <text evidence="7">Binds 1 [4Fe-4S] cluster. The cluster is coordinated with 3 cysteines and an exchangeable S-adenosyl-L-methionine.</text>
</comment>
<evidence type="ECO:0000259" key="9">
    <source>
        <dbReference type="PROSITE" id="PS51918"/>
    </source>
</evidence>
<dbReference type="SFLD" id="SFLDF00348">
    <property type="entry name" value="FeFe_hydrogenase_maturase_(Hyd"/>
    <property type="match status" value="1"/>
</dbReference>
<dbReference type="InterPro" id="IPR007197">
    <property type="entry name" value="rSAM"/>
</dbReference>
<reference evidence="10 11" key="2">
    <citation type="journal article" date="2012" name="BMC Genomics">
        <title>The genome of Pelobacter carbinolicus reveals surprising metabolic capabilities and physiological features.</title>
        <authorList>
            <person name="Aklujkar M."/>
            <person name="Haveman S.A."/>
            <person name="Didonato R.Jr."/>
            <person name="Chertkov O."/>
            <person name="Han C.S."/>
            <person name="Land M.L."/>
            <person name="Brown P."/>
            <person name="Lovley D.R."/>
        </authorList>
    </citation>
    <scope>NUCLEOTIDE SEQUENCE [LARGE SCALE GENOMIC DNA]</scope>
    <source>
        <strain evidence="11">DSM 2380 / NBRC 103641 / GraBd1</strain>
    </source>
</reference>
<feature type="domain" description="Radical SAM core" evidence="9">
    <location>
        <begin position="35"/>
        <end position="251"/>
    </location>
</feature>
<evidence type="ECO:0000256" key="1">
    <source>
        <dbReference type="ARBA" id="ARBA00022485"/>
    </source>
</evidence>
<dbReference type="InterPro" id="IPR024021">
    <property type="entry name" value="FeFe-hyd_HydE_rSAM"/>
</dbReference>
<dbReference type="PANTHER" id="PTHR43726">
    <property type="entry name" value="3-METHYLORNITHINE SYNTHASE"/>
    <property type="match status" value="1"/>
</dbReference>
<dbReference type="GO" id="GO:0046872">
    <property type="term" value="F:metal ion binding"/>
    <property type="evidence" value="ECO:0007669"/>
    <property type="project" value="UniProtKB-KW"/>
</dbReference>
<evidence type="ECO:0000313" key="11">
    <source>
        <dbReference type="Proteomes" id="UP000002534"/>
    </source>
</evidence>
<dbReference type="OrthoDB" id="9775764at2"/>
<dbReference type="RefSeq" id="WP_011341338.1">
    <property type="nucleotide sequence ID" value="NC_007498.2"/>
</dbReference>
<sequence length="337" mass="37813">MTKELILHWLKTTDARQVARLWKAADDVRRQYVGDDILLRGLLEFSNFCDRNCWYCGLRADNTTVERYRMSEDEILDCAHKGMRYGYGTIVLQSGEDYGMSAAWMENVIRRIKRETNLAITLSLGERAGAELSCWKTAGADRYLLRFETSNRSLYDQIHPRCGEKGGDRIALLKKLEELGYEVGSGVMVGIPGQTYEDLANDIELFRSLGLSMIGVGPYIPHTGTPLGYADKLMTVPDGEQVPCSEEMPYRVIALTRLVCPSANIPTTTALATLNISYGRELGLSRGANIVMPNLTPKKYRPMYEIYPSKACIDETAADCRVCMHRRIASIGRTVGR</sequence>
<dbReference type="Proteomes" id="UP000002534">
    <property type="component" value="Chromosome"/>
</dbReference>
<dbReference type="HOGENOM" id="CLU_033172_0_1_7"/>
<dbReference type="InterPro" id="IPR058240">
    <property type="entry name" value="rSAM_sf"/>
</dbReference>
<dbReference type="PANTHER" id="PTHR43726:SF1">
    <property type="entry name" value="BIOTIN SYNTHASE"/>
    <property type="match status" value="1"/>
</dbReference>
<dbReference type="GO" id="GO:0044272">
    <property type="term" value="P:sulfur compound biosynthetic process"/>
    <property type="evidence" value="ECO:0007669"/>
    <property type="project" value="UniProtKB-ARBA"/>
</dbReference>
<evidence type="ECO:0000256" key="2">
    <source>
        <dbReference type="ARBA" id="ARBA00022691"/>
    </source>
</evidence>
<dbReference type="PIRSF" id="PIRSF004762">
    <property type="entry name" value="CHP00423"/>
    <property type="match status" value="1"/>
</dbReference>
<dbReference type="SFLD" id="SFLDS00029">
    <property type="entry name" value="Radical_SAM"/>
    <property type="match status" value="1"/>
</dbReference>
<keyword evidence="2 7" id="KW-0949">S-adenosyl-L-methionine</keyword>
<dbReference type="STRING" id="338963.Pcar_1607"/>
<dbReference type="EMBL" id="CP000142">
    <property type="protein sequence ID" value="ABA88851.1"/>
    <property type="molecule type" value="Genomic_DNA"/>
</dbReference>